<name>A0AAV9IFU5_9RHOD</name>
<dbReference type="Proteomes" id="UP001300502">
    <property type="component" value="Unassembled WGS sequence"/>
</dbReference>
<dbReference type="InterPro" id="IPR011009">
    <property type="entry name" value="Kinase-like_dom_sf"/>
</dbReference>
<keyword evidence="5" id="KW-1185">Reference proteome</keyword>
<dbReference type="SUPFAM" id="SSF56112">
    <property type="entry name" value="Protein kinase-like (PK-like)"/>
    <property type="match status" value="1"/>
</dbReference>
<dbReference type="AlphaFoldDB" id="A0AAV9IFU5"/>
<evidence type="ECO:0000259" key="3">
    <source>
        <dbReference type="PROSITE" id="PS50011"/>
    </source>
</evidence>
<evidence type="ECO:0000256" key="1">
    <source>
        <dbReference type="ARBA" id="ARBA00009670"/>
    </source>
</evidence>
<protein>
    <recommendedName>
        <fullName evidence="3">Protein kinase domain-containing protein</fullName>
    </recommendedName>
</protein>
<comment type="similarity">
    <text evidence="1">Belongs to the protein kinase superfamily. ADCK protein kinase family.</text>
</comment>
<evidence type="ECO:0000256" key="2">
    <source>
        <dbReference type="SAM" id="MobiDB-lite"/>
    </source>
</evidence>
<dbReference type="InterPro" id="IPR004147">
    <property type="entry name" value="ABC1_dom"/>
</dbReference>
<proteinExistence type="inferred from homology"/>
<gene>
    <name evidence="4" type="ORF">GAYE_SCF22MG4181</name>
</gene>
<evidence type="ECO:0000313" key="5">
    <source>
        <dbReference type="Proteomes" id="UP001300502"/>
    </source>
</evidence>
<organism evidence="4 5">
    <name type="scientific">Galdieria yellowstonensis</name>
    <dbReference type="NCBI Taxonomy" id="3028027"/>
    <lineage>
        <taxon>Eukaryota</taxon>
        <taxon>Rhodophyta</taxon>
        <taxon>Bangiophyceae</taxon>
        <taxon>Galdieriales</taxon>
        <taxon>Galdieriaceae</taxon>
        <taxon>Galdieria</taxon>
    </lineage>
</organism>
<dbReference type="InterPro" id="IPR000719">
    <property type="entry name" value="Prot_kinase_dom"/>
</dbReference>
<accession>A0AAV9IFU5</accession>
<evidence type="ECO:0000313" key="4">
    <source>
        <dbReference type="EMBL" id="KAK4526267.1"/>
    </source>
</evidence>
<dbReference type="CDD" id="cd05121">
    <property type="entry name" value="ABC1_ADCK3-like"/>
    <property type="match status" value="1"/>
</dbReference>
<reference evidence="4 5" key="1">
    <citation type="submission" date="2022-07" db="EMBL/GenBank/DDBJ databases">
        <title>Genome-wide signatures of adaptation to extreme environments.</title>
        <authorList>
            <person name="Cho C.H."/>
            <person name="Yoon H.S."/>
        </authorList>
    </citation>
    <scope>NUCLEOTIDE SEQUENCE [LARGE SCALE GENOMIC DNA]</scope>
    <source>
        <strain evidence="4 5">108.79 E11</strain>
    </source>
</reference>
<dbReference type="GO" id="GO:0005524">
    <property type="term" value="F:ATP binding"/>
    <property type="evidence" value="ECO:0007669"/>
    <property type="project" value="InterPro"/>
</dbReference>
<comment type="caution">
    <text evidence="4">The sequence shown here is derived from an EMBL/GenBank/DDBJ whole genome shotgun (WGS) entry which is preliminary data.</text>
</comment>
<feature type="compositionally biased region" description="Low complexity" evidence="2">
    <location>
        <begin position="790"/>
        <end position="801"/>
    </location>
</feature>
<dbReference type="GO" id="GO:0004672">
    <property type="term" value="F:protein kinase activity"/>
    <property type="evidence" value="ECO:0007669"/>
    <property type="project" value="InterPro"/>
</dbReference>
<sequence length="810" mass="92734">MVNVGARWGFTCTRLLIQLVAKKPGGYSSRYLCKHCVHLVPSSVLQRCGCSRSLRFSNCLSKKHSFQTRFPRFSKNIDIRNSYQAKPVADSDKNRFSFTENQQSLSAAEKLLHEKKQSKAESNNGRVHNSMKTNYLDSADTVPSSANVSTEFSLKEDPMLSTELLRESLDSIRPRYDPVVASAYFRTRSLDVRKRQIRITVPIMLFLSKVILDWQRGVEKRNRRKRAKEFLSIIASLGPAFIKGGQALSSRPDLLPPEYLEELQKLQDRLPPFPNEVAFALIESQLQKPITEIFSKIEPEPVAVASIGQVYKAYLRNGEAVAIKVQRPECEKVIALDIYILRQLSGTLSKALKMLRRDINLQSVIEEFGKLIYEEIDYISEAKNAERFRQLYSSIRDVYVPKVYWEYTRDKVLTMEWIDGTRLTNTDKYGIDSSRLVETLVRCSLKQMLEVGYFHADPHGGNLMATKDGKLCYLDFGMMSELKPAQRYGIIEAVVHMVNRDFRSLARLYVRLGFLPEDVNLDPIVEALNRALPNVLGASVGELNFKSVIDKLGSVMYRFPFRLPAYYTAIIRCLGVLEGVAIQVDRNFKILNEAYPYIAARLLTDPSPELQDALRDLIFKDGRPRWNRLESLVESASSKPEYDIGAAVDLLSDFLLGNKATDIRSHLVEDITNAVDQLFLDIILYYRKLFLRNLSRLDIPILSRNSQFRFSEEDISSEPQLTRSMEVTMKILAIFIRSRGLEPFQVAELVRKWLVHAEGRRFGFQLTFGLAERLSNRLIKLVFDLPDRYTSSSTTSSSNNNKSRQEKKPR</sequence>
<feature type="region of interest" description="Disordered" evidence="2">
    <location>
        <begin position="789"/>
        <end position="810"/>
    </location>
</feature>
<dbReference type="PROSITE" id="PS50011">
    <property type="entry name" value="PROTEIN_KINASE_DOM"/>
    <property type="match status" value="1"/>
</dbReference>
<dbReference type="PANTHER" id="PTHR10566">
    <property type="entry name" value="CHAPERONE-ACTIVITY OF BC1 COMPLEX CABC1 -RELATED"/>
    <property type="match status" value="1"/>
</dbReference>
<dbReference type="Pfam" id="PF03109">
    <property type="entry name" value="ABC1"/>
    <property type="match status" value="1"/>
</dbReference>
<feature type="domain" description="Protein kinase" evidence="3">
    <location>
        <begin position="296"/>
        <end position="642"/>
    </location>
</feature>
<dbReference type="EMBL" id="JANCYU010000038">
    <property type="protein sequence ID" value="KAK4526267.1"/>
    <property type="molecule type" value="Genomic_DNA"/>
</dbReference>
<dbReference type="PANTHER" id="PTHR10566:SF128">
    <property type="entry name" value="UBIB DOMAIN CONTAINING KINASE"/>
    <property type="match status" value="1"/>
</dbReference>
<dbReference type="InterPro" id="IPR050154">
    <property type="entry name" value="UbiB_kinase"/>
</dbReference>